<dbReference type="PANTHER" id="PTHR47694:SF1">
    <property type="entry name" value="PLANT UBX DOMAIN-CONTAINING PROTEIN 2"/>
    <property type="match status" value="1"/>
</dbReference>
<dbReference type="Proteomes" id="UP000015453">
    <property type="component" value="Unassembled WGS sequence"/>
</dbReference>
<dbReference type="GO" id="GO:0006281">
    <property type="term" value="P:DNA repair"/>
    <property type="evidence" value="ECO:0007669"/>
    <property type="project" value="UniProtKB-KW"/>
</dbReference>
<dbReference type="PANTHER" id="PTHR47694">
    <property type="entry name" value="PLANT UBX DOMAIN-CONTAINING PROTEIN 2"/>
    <property type="match status" value="1"/>
</dbReference>
<dbReference type="InterPro" id="IPR029071">
    <property type="entry name" value="Ubiquitin-like_domsf"/>
</dbReference>
<dbReference type="InterPro" id="IPR013087">
    <property type="entry name" value="Znf_C2H2_type"/>
</dbReference>
<dbReference type="EMBL" id="AUSU01004712">
    <property type="protein sequence ID" value="EPS64610.1"/>
    <property type="molecule type" value="Genomic_DNA"/>
</dbReference>
<comment type="subcellular location">
    <subcellularLocation>
        <location evidence="1">Membrane</location>
        <topology evidence="1">Peripheral membrane protein</topology>
    </subcellularLocation>
</comment>
<accession>S8CCH2</accession>
<keyword evidence="8" id="KW-0234">DNA repair</keyword>
<proteinExistence type="predicted"/>
<dbReference type="GO" id="GO:0008270">
    <property type="term" value="F:zinc ion binding"/>
    <property type="evidence" value="ECO:0007669"/>
    <property type="project" value="UniProtKB-KW"/>
</dbReference>
<evidence type="ECO:0000259" key="11">
    <source>
        <dbReference type="PROSITE" id="PS50033"/>
    </source>
</evidence>
<feature type="domain" description="C2H2-type" evidence="12">
    <location>
        <begin position="101"/>
        <end position="130"/>
    </location>
</feature>
<feature type="domain" description="UBX" evidence="11">
    <location>
        <begin position="327"/>
        <end position="409"/>
    </location>
</feature>
<reference evidence="13 14" key="1">
    <citation type="journal article" date="2013" name="BMC Genomics">
        <title>The miniature genome of a carnivorous plant Genlisea aurea contains a low number of genes and short non-coding sequences.</title>
        <authorList>
            <person name="Leushkin E.V."/>
            <person name="Sutormin R.A."/>
            <person name="Nabieva E.R."/>
            <person name="Penin A.A."/>
            <person name="Kondrashov A.S."/>
            <person name="Logacheva M.D."/>
        </authorList>
    </citation>
    <scope>NUCLEOTIDE SEQUENCE [LARGE SCALE GENOMIC DNA]</scope>
</reference>
<sequence>MDEMRDKMKDLMKKVNKPFSSSSSGKFKGQGRVLGSSSSQPQRISTPPQHKSEEEKKPETRLPPPPAPTGNNPSSETGFDPFNSLITSGKRNPNGYSLQVFECPVCGRGFTSEEEVSSHVDSCLGTSSEPALNSDQLRGYVNAYLSGKPSDASLEVMIKLVRNILKDPSNPKFRKVRTGNIKIKEAIIDVAGGVEFLEFIGFKVKEEDAEMWLVMEEEPTEKVLSSVTDAVSLLESHKVEEEEEEQKVSHTSVAKLEDPIKPKQIDRQIRVFFSVPESVAAKIEVPDSFYNLGGDELKREAEMRRKKLEDSKLLIPKSYREKKQAKKRYRKTVIRVQFPDGVVLQAIFSPSETTDALYQFVSSALKDPGLEFDLLHPVLVRRRVIPRAGEKPAVTLEDEDLVPAALVKLKPIETDDVVFTGLTNDLLLISEPL</sequence>
<keyword evidence="4 9" id="KW-0863">Zinc-finger</keyword>
<dbReference type="SMART" id="SM00166">
    <property type="entry name" value="UBX"/>
    <property type="match status" value="1"/>
</dbReference>
<dbReference type="GO" id="GO:0003677">
    <property type="term" value="F:DNA binding"/>
    <property type="evidence" value="ECO:0007669"/>
    <property type="project" value="InterPro"/>
</dbReference>
<feature type="compositionally biased region" description="Basic and acidic residues" evidence="10">
    <location>
        <begin position="50"/>
        <end position="60"/>
    </location>
</feature>
<dbReference type="SMART" id="SM00580">
    <property type="entry name" value="PUG"/>
    <property type="match status" value="1"/>
</dbReference>
<feature type="region of interest" description="Disordered" evidence="10">
    <location>
        <begin position="1"/>
        <end position="88"/>
    </location>
</feature>
<comment type="caution">
    <text evidence="13">The sequence shown here is derived from an EMBL/GenBank/DDBJ whole genome shotgun (WGS) entry which is preliminary data.</text>
</comment>
<dbReference type="FunFam" id="3.10.20.90:FF:000185">
    <property type="entry name" value="UBX domain-containing protein 6"/>
    <property type="match status" value="1"/>
</dbReference>
<name>S8CCH2_9LAMI</name>
<evidence type="ECO:0000256" key="2">
    <source>
        <dbReference type="ARBA" id="ARBA00022723"/>
    </source>
</evidence>
<evidence type="ECO:0000256" key="7">
    <source>
        <dbReference type="ARBA" id="ARBA00023136"/>
    </source>
</evidence>
<dbReference type="PROSITE" id="PS50033">
    <property type="entry name" value="UBX"/>
    <property type="match status" value="1"/>
</dbReference>
<dbReference type="PROSITE" id="PS50157">
    <property type="entry name" value="ZINC_FINGER_C2H2_2"/>
    <property type="match status" value="1"/>
</dbReference>
<feature type="non-terminal residue" evidence="13">
    <location>
        <position position="433"/>
    </location>
</feature>
<dbReference type="Gene3D" id="3.30.160.60">
    <property type="entry name" value="Classic Zinc Finger"/>
    <property type="match status" value="1"/>
</dbReference>
<evidence type="ECO:0000259" key="12">
    <source>
        <dbReference type="PROSITE" id="PS50157"/>
    </source>
</evidence>
<feature type="compositionally biased region" description="Basic and acidic residues" evidence="10">
    <location>
        <begin position="1"/>
        <end position="13"/>
    </location>
</feature>
<dbReference type="GO" id="GO:0050832">
    <property type="term" value="P:defense response to fungus"/>
    <property type="evidence" value="ECO:0007669"/>
    <property type="project" value="TreeGrafter"/>
</dbReference>
<gene>
    <name evidence="13" type="ORF">M569_10169</name>
</gene>
<evidence type="ECO:0000256" key="6">
    <source>
        <dbReference type="ARBA" id="ARBA00022833"/>
    </source>
</evidence>
<keyword evidence="6" id="KW-0862">Zinc</keyword>
<organism evidence="13 14">
    <name type="scientific">Genlisea aurea</name>
    <dbReference type="NCBI Taxonomy" id="192259"/>
    <lineage>
        <taxon>Eukaryota</taxon>
        <taxon>Viridiplantae</taxon>
        <taxon>Streptophyta</taxon>
        <taxon>Embryophyta</taxon>
        <taxon>Tracheophyta</taxon>
        <taxon>Spermatophyta</taxon>
        <taxon>Magnoliopsida</taxon>
        <taxon>eudicotyledons</taxon>
        <taxon>Gunneridae</taxon>
        <taxon>Pentapetalae</taxon>
        <taxon>asterids</taxon>
        <taxon>lamiids</taxon>
        <taxon>Lamiales</taxon>
        <taxon>Lentibulariaceae</taxon>
        <taxon>Genlisea</taxon>
    </lineage>
</organism>
<dbReference type="InterPro" id="IPR006642">
    <property type="entry name" value="Rad18_UBZ4"/>
</dbReference>
<dbReference type="OrthoDB" id="49605at2759"/>
<dbReference type="AlphaFoldDB" id="S8CCH2"/>
<evidence type="ECO:0000313" key="13">
    <source>
        <dbReference type="EMBL" id="EPS64610.1"/>
    </source>
</evidence>
<dbReference type="CDD" id="cd09212">
    <property type="entry name" value="PUB"/>
    <property type="match status" value="1"/>
</dbReference>
<keyword evidence="5" id="KW-0833">Ubl conjugation pathway</keyword>
<keyword evidence="7" id="KW-0472">Membrane</keyword>
<evidence type="ECO:0000313" key="14">
    <source>
        <dbReference type="Proteomes" id="UP000015453"/>
    </source>
</evidence>
<evidence type="ECO:0000256" key="10">
    <source>
        <dbReference type="SAM" id="MobiDB-lite"/>
    </source>
</evidence>
<evidence type="ECO:0000256" key="4">
    <source>
        <dbReference type="ARBA" id="ARBA00022771"/>
    </source>
</evidence>
<keyword evidence="14" id="KW-1185">Reference proteome</keyword>
<protein>
    <submittedName>
        <fullName evidence="13">Uncharacterized protein</fullName>
    </submittedName>
</protein>
<evidence type="ECO:0000256" key="5">
    <source>
        <dbReference type="ARBA" id="ARBA00022786"/>
    </source>
</evidence>
<evidence type="ECO:0000256" key="9">
    <source>
        <dbReference type="PROSITE-ProRule" id="PRU00042"/>
    </source>
</evidence>
<keyword evidence="3" id="KW-0227">DNA damage</keyword>
<dbReference type="SUPFAM" id="SSF54236">
    <property type="entry name" value="Ubiquitin-like"/>
    <property type="match status" value="1"/>
</dbReference>
<dbReference type="InterPro" id="IPR036339">
    <property type="entry name" value="PUB-like_dom_sf"/>
</dbReference>
<dbReference type="GO" id="GO:0016020">
    <property type="term" value="C:membrane"/>
    <property type="evidence" value="ECO:0007669"/>
    <property type="project" value="UniProtKB-SubCell"/>
</dbReference>
<dbReference type="SUPFAM" id="SSF143503">
    <property type="entry name" value="PUG domain-like"/>
    <property type="match status" value="1"/>
</dbReference>
<dbReference type="InterPro" id="IPR018997">
    <property type="entry name" value="PUB_domain"/>
</dbReference>
<feature type="compositionally biased region" description="Polar residues" evidence="10">
    <location>
        <begin position="35"/>
        <end position="49"/>
    </location>
</feature>
<evidence type="ECO:0000256" key="1">
    <source>
        <dbReference type="ARBA" id="ARBA00004170"/>
    </source>
</evidence>
<dbReference type="InterPro" id="IPR001012">
    <property type="entry name" value="UBX_dom"/>
</dbReference>
<evidence type="ECO:0000256" key="3">
    <source>
        <dbReference type="ARBA" id="ARBA00022763"/>
    </source>
</evidence>
<dbReference type="Pfam" id="PF09409">
    <property type="entry name" value="PUB"/>
    <property type="match status" value="1"/>
</dbReference>
<evidence type="ECO:0000256" key="8">
    <source>
        <dbReference type="ARBA" id="ARBA00023204"/>
    </source>
</evidence>
<dbReference type="Gene3D" id="1.20.58.2190">
    <property type="match status" value="1"/>
</dbReference>
<keyword evidence="2" id="KW-0479">Metal-binding</keyword>
<dbReference type="Pfam" id="PF00789">
    <property type="entry name" value="UBX"/>
    <property type="match status" value="1"/>
</dbReference>
<dbReference type="Gene3D" id="3.10.20.90">
    <property type="entry name" value="Phosphatidylinositol 3-kinase Catalytic Subunit, Chain A, domain 1"/>
    <property type="match status" value="1"/>
</dbReference>
<dbReference type="SMART" id="SM00734">
    <property type="entry name" value="ZnF_Rad18"/>
    <property type="match status" value="1"/>
</dbReference>